<dbReference type="EMBL" id="GBRH01171091">
    <property type="protein sequence ID" value="JAE26805.1"/>
    <property type="molecule type" value="Transcribed_RNA"/>
</dbReference>
<dbReference type="AlphaFoldDB" id="A0A0A9GNT0"/>
<name>A0A0A9GNT0_ARUDO</name>
<evidence type="ECO:0000256" key="1">
    <source>
        <dbReference type="SAM" id="MobiDB-lite"/>
    </source>
</evidence>
<reference evidence="2" key="2">
    <citation type="journal article" date="2015" name="Data Brief">
        <title>Shoot transcriptome of the giant reed, Arundo donax.</title>
        <authorList>
            <person name="Barrero R.A."/>
            <person name="Guerrero F.D."/>
            <person name="Moolhuijzen P."/>
            <person name="Goolsby J.A."/>
            <person name="Tidwell J."/>
            <person name="Bellgard S.E."/>
            <person name="Bellgard M.I."/>
        </authorList>
    </citation>
    <scope>NUCLEOTIDE SEQUENCE</scope>
    <source>
        <tissue evidence="2">Shoot tissue taken approximately 20 cm above the soil surface</tissue>
    </source>
</reference>
<proteinExistence type="predicted"/>
<evidence type="ECO:0000313" key="2">
    <source>
        <dbReference type="EMBL" id="JAE26805.1"/>
    </source>
</evidence>
<reference evidence="2" key="1">
    <citation type="submission" date="2014-09" db="EMBL/GenBank/DDBJ databases">
        <authorList>
            <person name="Magalhaes I.L.F."/>
            <person name="Oliveira U."/>
            <person name="Santos F.R."/>
            <person name="Vidigal T.H.D.A."/>
            <person name="Brescovit A.D."/>
            <person name="Santos A.J."/>
        </authorList>
    </citation>
    <scope>NUCLEOTIDE SEQUENCE</scope>
    <source>
        <tissue evidence="2">Shoot tissue taken approximately 20 cm above the soil surface</tissue>
    </source>
</reference>
<organism evidence="2">
    <name type="scientific">Arundo donax</name>
    <name type="common">Giant reed</name>
    <name type="synonym">Donax arundinaceus</name>
    <dbReference type="NCBI Taxonomy" id="35708"/>
    <lineage>
        <taxon>Eukaryota</taxon>
        <taxon>Viridiplantae</taxon>
        <taxon>Streptophyta</taxon>
        <taxon>Embryophyta</taxon>
        <taxon>Tracheophyta</taxon>
        <taxon>Spermatophyta</taxon>
        <taxon>Magnoliopsida</taxon>
        <taxon>Liliopsida</taxon>
        <taxon>Poales</taxon>
        <taxon>Poaceae</taxon>
        <taxon>PACMAD clade</taxon>
        <taxon>Arundinoideae</taxon>
        <taxon>Arundineae</taxon>
        <taxon>Arundo</taxon>
    </lineage>
</organism>
<accession>A0A0A9GNT0</accession>
<feature type="compositionally biased region" description="Basic residues" evidence="1">
    <location>
        <begin position="41"/>
        <end position="56"/>
    </location>
</feature>
<protein>
    <submittedName>
        <fullName evidence="2">Uncharacterized protein</fullName>
    </submittedName>
</protein>
<sequence length="56" mass="6260">MSSPWPILLSIAAATREFGLPFSVSPIGPRRRYRASPPATSRRRLPATRSRARGPW</sequence>
<feature type="region of interest" description="Disordered" evidence="1">
    <location>
        <begin position="25"/>
        <end position="56"/>
    </location>
</feature>